<protein>
    <submittedName>
        <fullName evidence="2">Uncharacterized protein</fullName>
    </submittedName>
</protein>
<dbReference type="EMBL" id="FOFJ01000001">
    <property type="protein sequence ID" value="SEP57521.1"/>
    <property type="molecule type" value="Genomic_DNA"/>
</dbReference>
<proteinExistence type="predicted"/>
<reference evidence="2 3" key="1">
    <citation type="submission" date="2016-10" db="EMBL/GenBank/DDBJ databases">
        <authorList>
            <person name="de Groot N.N."/>
        </authorList>
    </citation>
    <scope>NUCLEOTIDE SEQUENCE [LARGE SCALE GENOMIC DNA]</scope>
    <source>
        <strain evidence="2 3">DSM 378</strain>
    </source>
</reference>
<dbReference type="Proteomes" id="UP000199267">
    <property type="component" value="Unassembled WGS sequence"/>
</dbReference>
<organism evidence="2 3">
    <name type="scientific">Azotobacter beijerinckii</name>
    <dbReference type="NCBI Taxonomy" id="170623"/>
    <lineage>
        <taxon>Bacteria</taxon>
        <taxon>Pseudomonadati</taxon>
        <taxon>Pseudomonadota</taxon>
        <taxon>Gammaproteobacteria</taxon>
        <taxon>Pseudomonadales</taxon>
        <taxon>Pseudomonadaceae</taxon>
        <taxon>Azotobacter</taxon>
    </lineage>
</organism>
<feature type="compositionally biased region" description="Low complexity" evidence="1">
    <location>
        <begin position="257"/>
        <end position="266"/>
    </location>
</feature>
<feature type="compositionally biased region" description="Polar residues" evidence="1">
    <location>
        <begin position="267"/>
        <end position="276"/>
    </location>
</feature>
<dbReference type="RefSeq" id="WP_143068431.1">
    <property type="nucleotide sequence ID" value="NZ_FOFJ01000001.1"/>
</dbReference>
<sequence>MERFLKLVVLVVGIVLGQAAFAVDYYWSLATQSLPGTSSIYGLHYSSPQAACSATEAAYSSPSWTATGSSLSFVSLTSYLCTLNLSASNGSTATPSVSISRGGSICSSGTTYNSSTGLCDVPPAPICTTGQSKDFLINSANGSLPTSLVSEGCVYNIVNDGENFFCQSSTTGTGFVCAVEAKGTGESNTGPVTDAPVAEVTEKPTIDITDQPCIYETAADGTQSCTSSKEVSNTGKYCGTVNGQQVCIGESTSKTDTVDTTISTSSNPNGSTTQTKTDVYTKEGCTGVSCTTSKTTTTKTTVTDSSGNVLSTSGQCSGSSCSTDSNSDQDGDGLEDCAVTDTCERNPVLMVSNAIFSCLVKVTLFLVRC</sequence>
<feature type="region of interest" description="Disordered" evidence="1">
    <location>
        <begin position="257"/>
        <end position="276"/>
    </location>
</feature>
<dbReference type="AlphaFoldDB" id="A0A1H8YZL5"/>
<feature type="compositionally biased region" description="Low complexity" evidence="1">
    <location>
        <begin position="311"/>
        <end position="326"/>
    </location>
</feature>
<name>A0A1H8YZL5_9GAMM</name>
<gene>
    <name evidence="2" type="ORF">SAMN04244573_00072</name>
</gene>
<evidence type="ECO:0000256" key="1">
    <source>
        <dbReference type="SAM" id="MobiDB-lite"/>
    </source>
</evidence>
<evidence type="ECO:0000313" key="3">
    <source>
        <dbReference type="Proteomes" id="UP000199267"/>
    </source>
</evidence>
<accession>A0A1H8YZL5</accession>
<feature type="region of interest" description="Disordered" evidence="1">
    <location>
        <begin position="301"/>
        <end position="331"/>
    </location>
</feature>
<evidence type="ECO:0000313" key="2">
    <source>
        <dbReference type="EMBL" id="SEP57521.1"/>
    </source>
</evidence>